<dbReference type="Proteomes" id="UP000225706">
    <property type="component" value="Unassembled WGS sequence"/>
</dbReference>
<dbReference type="SUPFAM" id="SSF56672">
    <property type="entry name" value="DNA/RNA polymerases"/>
    <property type="match status" value="1"/>
</dbReference>
<dbReference type="OrthoDB" id="5962029at2759"/>
<evidence type="ECO:0000313" key="1">
    <source>
        <dbReference type="EMBL" id="PFX32634.1"/>
    </source>
</evidence>
<evidence type="ECO:0008006" key="3">
    <source>
        <dbReference type="Google" id="ProtNLM"/>
    </source>
</evidence>
<comment type="caution">
    <text evidence="1">The sequence shown here is derived from an EMBL/GenBank/DDBJ whole genome shotgun (WGS) entry which is preliminary data.</text>
</comment>
<organism evidence="1 2">
    <name type="scientific">Stylophora pistillata</name>
    <name type="common">Smooth cauliflower coral</name>
    <dbReference type="NCBI Taxonomy" id="50429"/>
    <lineage>
        <taxon>Eukaryota</taxon>
        <taxon>Metazoa</taxon>
        <taxon>Cnidaria</taxon>
        <taxon>Anthozoa</taxon>
        <taxon>Hexacorallia</taxon>
        <taxon>Scleractinia</taxon>
        <taxon>Astrocoeniina</taxon>
        <taxon>Pocilloporidae</taxon>
        <taxon>Stylophora</taxon>
    </lineage>
</organism>
<dbReference type="PANTHER" id="PTHR47331">
    <property type="entry name" value="PHD-TYPE DOMAIN-CONTAINING PROTEIN"/>
    <property type="match status" value="1"/>
</dbReference>
<dbReference type="InterPro" id="IPR008042">
    <property type="entry name" value="Retrotrans_Pao"/>
</dbReference>
<reference evidence="2" key="1">
    <citation type="journal article" date="2017" name="bioRxiv">
        <title>Comparative analysis of the genomes of Stylophora pistillata and Acropora digitifera provides evidence for extensive differences between species of corals.</title>
        <authorList>
            <person name="Voolstra C.R."/>
            <person name="Li Y."/>
            <person name="Liew Y.J."/>
            <person name="Baumgarten S."/>
            <person name="Zoccola D."/>
            <person name="Flot J.-F."/>
            <person name="Tambutte S."/>
            <person name="Allemand D."/>
            <person name="Aranda M."/>
        </authorList>
    </citation>
    <scope>NUCLEOTIDE SEQUENCE [LARGE SCALE GENOMIC DNA]</scope>
</reference>
<dbReference type="EMBL" id="LSMT01000021">
    <property type="protein sequence ID" value="PFX32634.1"/>
    <property type="molecule type" value="Genomic_DNA"/>
</dbReference>
<evidence type="ECO:0000313" key="2">
    <source>
        <dbReference type="Proteomes" id="UP000225706"/>
    </source>
</evidence>
<keyword evidence="2" id="KW-1185">Reference proteome</keyword>
<dbReference type="AlphaFoldDB" id="A0A2B4SPN8"/>
<dbReference type="InterPro" id="IPR043502">
    <property type="entry name" value="DNA/RNA_pol_sf"/>
</dbReference>
<sequence length="463" mass="52602">MNSLLGVLLHFRRETTAVMCDIEQMFHSFHVDPDHRDFLHFLWYEDNTPSKKTMEYGLHVHLFGNGPSPAVATFGLRKTAADGEEKFGENAAKFVHRNFYVDDGLASQPTTKEVIDLVTATQPMLATAKLKLHKVAPAQTTSIPCLELLAMVLALQAVDKIVKEIDMEINKITFYVDSKVVLGYIQNESRRFYVYIANRVQTILKISSPKQWKASDRTVYGQPTSRQDNDTLLRRDCVKGGEGRLFKRKKVENLVASSDKEVDTSWPSAPLHHKLEDYNTATGCSALAQTAYLTRHNAAFKILFYKLLRDHGLVNTVPPWYSPTQPKPIYEGEKVMAYWEVPVFADHTEVRANRTDGQIVDKARKTVTLLEMSCLWVDNRDHKDEEKIMKYAPLRLELKRQYPGFNITQCDIIIDVLGGYSKDLKKSIRELVGSERSTAVLGRMQKSVVSSSLKIARSLKVMS</sequence>
<dbReference type="Pfam" id="PF05380">
    <property type="entry name" value="Peptidase_A17"/>
    <property type="match status" value="1"/>
</dbReference>
<accession>A0A2B4SPN8</accession>
<name>A0A2B4SPN8_STYPI</name>
<gene>
    <name evidence="1" type="ORF">AWC38_SpisGene2588</name>
</gene>
<dbReference type="PANTHER" id="PTHR47331:SF6">
    <property type="entry name" value="DOUBLECORTIN DOMAIN-CONTAINING PROTEIN"/>
    <property type="match status" value="1"/>
</dbReference>
<protein>
    <recommendedName>
        <fullName evidence="3">Reverse transcriptase domain-containing protein</fullName>
    </recommendedName>
</protein>
<proteinExistence type="predicted"/>